<feature type="transmembrane region" description="Helical" evidence="6">
    <location>
        <begin position="330"/>
        <end position="352"/>
    </location>
</feature>
<feature type="transmembrane region" description="Helical" evidence="6">
    <location>
        <begin position="135"/>
        <end position="154"/>
    </location>
</feature>
<dbReference type="OMA" id="IACARCY"/>
<feature type="transmembrane region" description="Helical" evidence="6">
    <location>
        <begin position="492"/>
        <end position="510"/>
    </location>
</feature>
<dbReference type="InterPro" id="IPR000109">
    <property type="entry name" value="POT_fam"/>
</dbReference>
<reference evidence="8" key="1">
    <citation type="journal article" date="2017" name="Nat. Commun.">
        <title>The asparagus genome sheds light on the origin and evolution of a young Y chromosome.</title>
        <authorList>
            <person name="Harkess A."/>
            <person name="Zhou J."/>
            <person name="Xu C."/>
            <person name="Bowers J.E."/>
            <person name="Van der Hulst R."/>
            <person name="Ayyampalayam S."/>
            <person name="Mercati F."/>
            <person name="Riccardi P."/>
            <person name="McKain M.R."/>
            <person name="Kakrana A."/>
            <person name="Tang H."/>
            <person name="Ray J."/>
            <person name="Groenendijk J."/>
            <person name="Arikit S."/>
            <person name="Mathioni S.M."/>
            <person name="Nakano M."/>
            <person name="Shan H."/>
            <person name="Telgmann-Rauber A."/>
            <person name="Kanno A."/>
            <person name="Yue Z."/>
            <person name="Chen H."/>
            <person name="Li W."/>
            <person name="Chen Y."/>
            <person name="Xu X."/>
            <person name="Zhang Y."/>
            <person name="Luo S."/>
            <person name="Chen H."/>
            <person name="Gao J."/>
            <person name="Mao Z."/>
            <person name="Pires J.C."/>
            <person name="Luo M."/>
            <person name="Kudrna D."/>
            <person name="Wing R.A."/>
            <person name="Meyers B.C."/>
            <person name="Yi K."/>
            <person name="Kong H."/>
            <person name="Lavrijsen P."/>
            <person name="Sunseri F."/>
            <person name="Falavigna A."/>
            <person name="Ye Y."/>
            <person name="Leebens-Mack J.H."/>
            <person name="Chen G."/>
        </authorList>
    </citation>
    <scope>NUCLEOTIDE SEQUENCE [LARGE SCALE GENOMIC DNA]</scope>
    <source>
        <strain evidence="8">cv. DH0086</strain>
    </source>
</reference>
<feature type="transmembrane region" description="Helical" evidence="6">
    <location>
        <begin position="530"/>
        <end position="553"/>
    </location>
</feature>
<evidence type="ECO:0000256" key="3">
    <source>
        <dbReference type="ARBA" id="ARBA00022692"/>
    </source>
</evidence>
<dbReference type="SUPFAM" id="SSF103473">
    <property type="entry name" value="MFS general substrate transporter"/>
    <property type="match status" value="1"/>
</dbReference>
<dbReference type="PANTHER" id="PTHR11654">
    <property type="entry name" value="OLIGOPEPTIDE TRANSPORTER-RELATED"/>
    <property type="match status" value="1"/>
</dbReference>
<dbReference type="Proteomes" id="UP000243459">
    <property type="component" value="Chromosome 3"/>
</dbReference>
<feature type="transmembrane region" description="Helical" evidence="6">
    <location>
        <begin position="372"/>
        <end position="392"/>
    </location>
</feature>
<accession>A0A5P1FF60</accession>
<dbReference type="Pfam" id="PF00854">
    <property type="entry name" value="PTR2"/>
    <property type="match status" value="1"/>
</dbReference>
<keyword evidence="5 6" id="KW-0472">Membrane</keyword>
<evidence type="ECO:0000256" key="6">
    <source>
        <dbReference type="SAM" id="Phobius"/>
    </source>
</evidence>
<dbReference type="Gramene" id="ONK75271">
    <property type="protein sequence ID" value="ONK75271"/>
    <property type="gene ID" value="A4U43_C03F15130"/>
</dbReference>
<dbReference type="CDD" id="cd17416">
    <property type="entry name" value="MFS_NPF1_2"/>
    <property type="match status" value="1"/>
</dbReference>
<keyword evidence="3 6" id="KW-0812">Transmembrane</keyword>
<dbReference type="EMBL" id="CM007383">
    <property type="protein sequence ID" value="ONK75271.1"/>
    <property type="molecule type" value="Genomic_DNA"/>
</dbReference>
<comment type="subcellular location">
    <subcellularLocation>
        <location evidence="1">Membrane</location>
        <topology evidence="1">Multi-pass membrane protein</topology>
    </subcellularLocation>
</comment>
<gene>
    <name evidence="7" type="ORF">A4U43_C03F15130</name>
</gene>
<feature type="transmembrane region" description="Helical" evidence="6">
    <location>
        <begin position="85"/>
        <end position="105"/>
    </location>
</feature>
<dbReference type="GO" id="GO:0016020">
    <property type="term" value="C:membrane"/>
    <property type="evidence" value="ECO:0007669"/>
    <property type="project" value="UniProtKB-SubCell"/>
</dbReference>
<protein>
    <submittedName>
        <fullName evidence="7">Uncharacterized protein</fullName>
    </submittedName>
</protein>
<organism evidence="7 8">
    <name type="scientific">Asparagus officinalis</name>
    <name type="common">Garden asparagus</name>
    <dbReference type="NCBI Taxonomy" id="4686"/>
    <lineage>
        <taxon>Eukaryota</taxon>
        <taxon>Viridiplantae</taxon>
        <taxon>Streptophyta</taxon>
        <taxon>Embryophyta</taxon>
        <taxon>Tracheophyta</taxon>
        <taxon>Spermatophyta</taxon>
        <taxon>Magnoliopsida</taxon>
        <taxon>Liliopsida</taxon>
        <taxon>Asparagales</taxon>
        <taxon>Asparagaceae</taxon>
        <taxon>Asparagoideae</taxon>
        <taxon>Asparagus</taxon>
    </lineage>
</organism>
<proteinExistence type="inferred from homology"/>
<evidence type="ECO:0000313" key="8">
    <source>
        <dbReference type="Proteomes" id="UP000243459"/>
    </source>
</evidence>
<comment type="similarity">
    <text evidence="2">Belongs to the major facilitator superfamily. Proton-dependent oligopeptide transporter (POT/PTR) (TC 2.A.17) family.</text>
</comment>
<evidence type="ECO:0000313" key="7">
    <source>
        <dbReference type="EMBL" id="ONK75271.1"/>
    </source>
</evidence>
<evidence type="ECO:0000256" key="1">
    <source>
        <dbReference type="ARBA" id="ARBA00004141"/>
    </source>
</evidence>
<dbReference type="AlphaFoldDB" id="A0A5P1FF60"/>
<feature type="transmembrane region" description="Helical" evidence="6">
    <location>
        <begin position="209"/>
        <end position="229"/>
    </location>
</feature>
<feature type="transmembrane region" description="Helical" evidence="6">
    <location>
        <begin position="182"/>
        <end position="202"/>
    </location>
</feature>
<sequence>MAEATEKKRIEETPPRHRGWKAMPYIIGNETFEKLGTLGTSSNLLVYLTSVFHLKSATAATFLNVLNGTTNIAPLVGAFLSDSYFGRYFTLGFASVASFMGMIVLTMTASIRQLQPPSCTPEQLKSETCPGASKAQVGVLILSLILLAIGAGGVRPCSLPFGVDQFDRTTEQGRQGLNSFFNWYYCTSTAGVIVAMTLMVYIQSSVSWPLGFGIPTGLMLLALIFFFLGTRVYTYVPPEGSVFSGTAQVFVAAFRKRSLRLPSPDDVQEQESLLYNSAPKSDRILKLPLTLQFRCLNKAAIKREGELKEDGSVANPWRLSTVQQIEEVKCLLRIVPIWASGIVCFVALAQQWTFSVLQGVTMDRHIGSHFQIPAASLGTLSLVALVLFIPIYDQLLVPIARRITGIESGITLLQRQGTGLVISALSMIVAGLVEQKRRNSALAHGGMTPMSAFWLSPQLILMGVAEAFNAVGQIEFYNRQFPEHLQTLAGSLFYCSLAGSNYLSSILVSIVQKNTNWLNNNDLNHGRIDYFYYVIAAMGAVNFAYFVVCAYFYRYKGVPEIKEEAINEKTSKEMKDFQNV</sequence>
<name>A0A5P1FF60_ASPOF</name>
<evidence type="ECO:0000256" key="2">
    <source>
        <dbReference type="ARBA" id="ARBA00005982"/>
    </source>
</evidence>
<evidence type="ECO:0000256" key="4">
    <source>
        <dbReference type="ARBA" id="ARBA00022989"/>
    </source>
</evidence>
<evidence type="ECO:0000256" key="5">
    <source>
        <dbReference type="ARBA" id="ARBA00023136"/>
    </source>
</evidence>
<keyword evidence="8" id="KW-1185">Reference proteome</keyword>
<dbReference type="InterPro" id="IPR036259">
    <property type="entry name" value="MFS_trans_sf"/>
</dbReference>
<keyword evidence="4 6" id="KW-1133">Transmembrane helix</keyword>
<dbReference type="Gene3D" id="1.20.1250.20">
    <property type="entry name" value="MFS general substrate transporter like domains"/>
    <property type="match status" value="1"/>
</dbReference>
<dbReference type="GO" id="GO:0022857">
    <property type="term" value="F:transmembrane transporter activity"/>
    <property type="evidence" value="ECO:0007669"/>
    <property type="project" value="InterPro"/>
</dbReference>